<evidence type="ECO:0000313" key="2">
    <source>
        <dbReference type="EMBL" id="SMX28722.1"/>
    </source>
</evidence>
<dbReference type="Pfam" id="PF01636">
    <property type="entry name" value="APH"/>
    <property type="match status" value="1"/>
</dbReference>
<dbReference type="OrthoDB" id="7847519at2"/>
<reference evidence="3" key="1">
    <citation type="submission" date="2017-05" db="EMBL/GenBank/DDBJ databases">
        <authorList>
            <person name="Rodrigo-Torres L."/>
            <person name="Arahal R. D."/>
            <person name="Lucena T."/>
        </authorList>
    </citation>
    <scope>NUCLEOTIDE SEQUENCE [LARGE SCALE GENOMIC DNA]</scope>
    <source>
        <strain evidence="3">CECT 8649</strain>
    </source>
</reference>
<dbReference type="AlphaFoldDB" id="A0A238JFI3"/>
<organism evidence="2 3">
    <name type="scientific">Pelagimonas phthalicica</name>
    <dbReference type="NCBI Taxonomy" id="1037362"/>
    <lineage>
        <taxon>Bacteria</taxon>
        <taxon>Pseudomonadati</taxon>
        <taxon>Pseudomonadota</taxon>
        <taxon>Alphaproteobacteria</taxon>
        <taxon>Rhodobacterales</taxon>
        <taxon>Roseobacteraceae</taxon>
        <taxon>Pelagimonas</taxon>
    </lineage>
</organism>
<dbReference type="InterPro" id="IPR002575">
    <property type="entry name" value="Aminoglycoside_PTrfase"/>
</dbReference>
<evidence type="ECO:0000259" key="1">
    <source>
        <dbReference type="Pfam" id="PF01636"/>
    </source>
</evidence>
<dbReference type="SUPFAM" id="SSF56112">
    <property type="entry name" value="Protein kinase-like (PK-like)"/>
    <property type="match status" value="1"/>
</dbReference>
<dbReference type="PROSITE" id="PS00109">
    <property type="entry name" value="PROTEIN_KINASE_TYR"/>
    <property type="match status" value="1"/>
</dbReference>
<name>A0A238JFI3_9RHOB</name>
<dbReference type="GO" id="GO:0004672">
    <property type="term" value="F:protein kinase activity"/>
    <property type="evidence" value="ECO:0007669"/>
    <property type="project" value="InterPro"/>
</dbReference>
<dbReference type="RefSeq" id="WP_133840791.1">
    <property type="nucleotide sequence ID" value="NZ_FXXP01000002.1"/>
</dbReference>
<proteinExistence type="predicted"/>
<sequence length="311" mass="34027">MTAATHLNGAEAHERAEAALKTFWPGWQGDLEPLKPLMKPLRATPFVVHGGSEPAVVKVWGPGNADKAQAQARRQAEVAQAMSDGLQRAVPVLDFDAANCALLMAQAKGKPVVDVLRGQPDRLDELALRAGQWCRAHHQSTLRPAGFRPAGHKAWLERLMAQVTSGERAIPDAGAFVTEAERLTSLAMSLRKRPSLRAVTHRDLTLSNLILSDDGTLWGLDFENAKEDEPGRDLFSLALDLLRYASDDAARSACYDRLWAGYGAAEIDPEVSAFLTQCFALGLWANTPARPSQRQAERLAMAHWVRRQSAL</sequence>
<dbReference type="EMBL" id="FXXP01000002">
    <property type="protein sequence ID" value="SMX28722.1"/>
    <property type="molecule type" value="Genomic_DNA"/>
</dbReference>
<accession>A0A238JFI3</accession>
<gene>
    <name evidence="2" type="ORF">TRP8649_02848</name>
</gene>
<evidence type="ECO:0000313" key="3">
    <source>
        <dbReference type="Proteomes" id="UP000225972"/>
    </source>
</evidence>
<protein>
    <submittedName>
        <fullName evidence="2">Phosphotransferase enzyme family protein</fullName>
    </submittedName>
</protein>
<dbReference type="InterPro" id="IPR008266">
    <property type="entry name" value="Tyr_kinase_AS"/>
</dbReference>
<dbReference type="InterPro" id="IPR011009">
    <property type="entry name" value="Kinase-like_dom_sf"/>
</dbReference>
<keyword evidence="2" id="KW-0808">Transferase</keyword>
<keyword evidence="3" id="KW-1185">Reference proteome</keyword>
<dbReference type="Gene3D" id="1.10.510.10">
    <property type="entry name" value="Transferase(Phosphotransferase) domain 1"/>
    <property type="match status" value="1"/>
</dbReference>
<dbReference type="Proteomes" id="UP000225972">
    <property type="component" value="Unassembled WGS sequence"/>
</dbReference>
<feature type="domain" description="Aminoglycoside phosphotransferase" evidence="1">
    <location>
        <begin position="46"/>
        <end position="268"/>
    </location>
</feature>